<proteinExistence type="predicted"/>
<feature type="compositionally biased region" description="Acidic residues" evidence="1">
    <location>
        <begin position="144"/>
        <end position="194"/>
    </location>
</feature>
<feature type="compositionally biased region" description="Basic and acidic residues" evidence="1">
    <location>
        <begin position="197"/>
        <end position="211"/>
    </location>
</feature>
<evidence type="ECO:0000256" key="1">
    <source>
        <dbReference type="SAM" id="MobiDB-lite"/>
    </source>
</evidence>
<keyword evidence="3" id="KW-1185">Reference proteome</keyword>
<gene>
    <name evidence="2" type="ORF">NDU88_006165</name>
</gene>
<evidence type="ECO:0000313" key="2">
    <source>
        <dbReference type="EMBL" id="KAJ1108795.1"/>
    </source>
</evidence>
<name>A0AAV7MYF1_PLEWA</name>
<feature type="compositionally biased region" description="Polar residues" evidence="1">
    <location>
        <begin position="309"/>
        <end position="318"/>
    </location>
</feature>
<feature type="compositionally biased region" description="Basic and acidic residues" evidence="1">
    <location>
        <begin position="294"/>
        <end position="308"/>
    </location>
</feature>
<dbReference type="InterPro" id="IPR053236">
    <property type="entry name" value="Cornifin"/>
</dbReference>
<feature type="compositionally biased region" description="Polar residues" evidence="1">
    <location>
        <begin position="212"/>
        <end position="221"/>
    </location>
</feature>
<dbReference type="AlphaFoldDB" id="A0AAV7MYF1"/>
<sequence length="349" mass="37595">MALRVFGASGATSGVNVGHHCCKDSLVCGAIGVVGALGLECNESGLYMTCRNLQYLCTAPYCASACRERTTRSSLLLWPCDGAPGLTYTDGAAADGSEHAETSVPRLPVSRETIAASWRRFPVARETDNAFRSREEEKRSGVEENQESGVEESQESGVEESQESGVEESQESGVEESQESGVEESQESGVEESQESGLKENQESGEKERTAQETLTRSPQASHDPGGSWLSKEEKRSGVEENQESGVEESQESGVEESQESGVEESQESGVEESQESGVEESQESGVEESQESGLKENQESGEKERTAQETLTRSPQASHDPGGSWLSKPTRRGGNERLIQEGPENNQT</sequence>
<protein>
    <submittedName>
        <fullName evidence="2">Uncharacterized protein</fullName>
    </submittedName>
</protein>
<feature type="compositionally biased region" description="Basic and acidic residues" evidence="1">
    <location>
        <begin position="129"/>
        <end position="142"/>
    </location>
</feature>
<accession>A0AAV7MYF1</accession>
<organism evidence="2 3">
    <name type="scientific">Pleurodeles waltl</name>
    <name type="common">Iberian ribbed newt</name>
    <dbReference type="NCBI Taxonomy" id="8319"/>
    <lineage>
        <taxon>Eukaryota</taxon>
        <taxon>Metazoa</taxon>
        <taxon>Chordata</taxon>
        <taxon>Craniata</taxon>
        <taxon>Vertebrata</taxon>
        <taxon>Euteleostomi</taxon>
        <taxon>Amphibia</taxon>
        <taxon>Batrachia</taxon>
        <taxon>Caudata</taxon>
        <taxon>Salamandroidea</taxon>
        <taxon>Salamandridae</taxon>
        <taxon>Pleurodelinae</taxon>
        <taxon>Pleurodeles</taxon>
    </lineage>
</organism>
<feature type="compositionally biased region" description="Acidic residues" evidence="1">
    <location>
        <begin position="241"/>
        <end position="291"/>
    </location>
</feature>
<dbReference type="PANTHER" id="PTHR13884:SF9">
    <property type="entry name" value="PROTEIN CBG13449"/>
    <property type="match status" value="1"/>
</dbReference>
<feature type="region of interest" description="Disordered" evidence="1">
    <location>
        <begin position="129"/>
        <end position="349"/>
    </location>
</feature>
<reference evidence="2" key="1">
    <citation type="journal article" date="2022" name="bioRxiv">
        <title>Sequencing and chromosome-scale assembly of the giantPleurodeles waltlgenome.</title>
        <authorList>
            <person name="Brown T."/>
            <person name="Elewa A."/>
            <person name="Iarovenko S."/>
            <person name="Subramanian E."/>
            <person name="Araus A.J."/>
            <person name="Petzold A."/>
            <person name="Susuki M."/>
            <person name="Suzuki K.-i.T."/>
            <person name="Hayashi T."/>
            <person name="Toyoda A."/>
            <person name="Oliveira C."/>
            <person name="Osipova E."/>
            <person name="Leigh N.D."/>
            <person name="Simon A."/>
            <person name="Yun M.H."/>
        </authorList>
    </citation>
    <scope>NUCLEOTIDE SEQUENCE</scope>
    <source>
        <strain evidence="2">20211129_DDA</strain>
        <tissue evidence="2">Liver</tissue>
    </source>
</reference>
<dbReference type="EMBL" id="JANPWB010000013">
    <property type="protein sequence ID" value="KAJ1108795.1"/>
    <property type="molecule type" value="Genomic_DNA"/>
</dbReference>
<dbReference type="PANTHER" id="PTHR13884">
    <property type="entry name" value="DUF853 DOMAIN-CONTAINING PROTEIN"/>
    <property type="match status" value="1"/>
</dbReference>
<comment type="caution">
    <text evidence="2">The sequence shown here is derived from an EMBL/GenBank/DDBJ whole genome shotgun (WGS) entry which is preliminary data.</text>
</comment>
<evidence type="ECO:0000313" key="3">
    <source>
        <dbReference type="Proteomes" id="UP001066276"/>
    </source>
</evidence>
<dbReference type="Proteomes" id="UP001066276">
    <property type="component" value="Chromosome 9"/>
</dbReference>